<sequence length="255" mass="27037">MHLPPLSRVPALVAVTGLLAGGVTGALAGGALADEGGPRPLPDVAVRYDTEHVVADLADALRAVDTYTFELRLDPQAPVVTGGAERHGDRWDLVGRIDEDGAVSELRLVDDDAYASLPGLTDGFARTSREDPADLLVGAYVDYLAVVDLSRRFEEVRDAVASVAPGGASISVDGVTAQPFDVVVDLRRATGATGERFTSGAVANPYWMLRLWIGPDGLVRRYAEPAGTVEADLTGWNTEVRIDPPDEVTELTPRP</sequence>
<keyword evidence="2" id="KW-1185">Reference proteome</keyword>
<organism evidence="1 2">
    <name type="scientific">Cellulomonas uda</name>
    <dbReference type="NCBI Taxonomy" id="1714"/>
    <lineage>
        <taxon>Bacteria</taxon>
        <taxon>Bacillati</taxon>
        <taxon>Actinomycetota</taxon>
        <taxon>Actinomycetes</taxon>
        <taxon>Micrococcales</taxon>
        <taxon>Cellulomonadaceae</taxon>
        <taxon>Cellulomonas</taxon>
    </lineage>
</organism>
<evidence type="ECO:0000313" key="2">
    <source>
        <dbReference type="Proteomes" id="UP000315842"/>
    </source>
</evidence>
<gene>
    <name evidence="1" type="ORF">CUD01_21340</name>
</gene>
<protein>
    <submittedName>
        <fullName evidence="1">Uncharacterized protein</fullName>
    </submittedName>
</protein>
<evidence type="ECO:0000313" key="1">
    <source>
        <dbReference type="EMBL" id="GEA81690.1"/>
    </source>
</evidence>
<accession>A0A4Y3KFK3</accession>
<name>A0A4Y3KFK3_CELUD</name>
<dbReference type="AlphaFoldDB" id="A0A4Y3KFK3"/>
<proteinExistence type="predicted"/>
<dbReference type="Gene3D" id="2.50.20.20">
    <property type="match status" value="1"/>
</dbReference>
<comment type="caution">
    <text evidence="1">The sequence shown here is derived from an EMBL/GenBank/DDBJ whole genome shotgun (WGS) entry which is preliminary data.</text>
</comment>
<dbReference type="RefSeq" id="WP_141321019.1">
    <property type="nucleotide sequence ID" value="NZ_BJLP01000035.1"/>
</dbReference>
<dbReference type="EMBL" id="BJLP01000035">
    <property type="protein sequence ID" value="GEA81690.1"/>
    <property type="molecule type" value="Genomic_DNA"/>
</dbReference>
<dbReference type="Proteomes" id="UP000315842">
    <property type="component" value="Unassembled WGS sequence"/>
</dbReference>
<reference evidence="1 2" key="1">
    <citation type="submission" date="2019-06" db="EMBL/GenBank/DDBJ databases">
        <title>Whole genome shotgun sequence of Cellulomonas uda NBRC 3747.</title>
        <authorList>
            <person name="Hosoyama A."/>
            <person name="Uohara A."/>
            <person name="Ohji S."/>
            <person name="Ichikawa N."/>
        </authorList>
    </citation>
    <scope>NUCLEOTIDE SEQUENCE [LARGE SCALE GENOMIC DNA]</scope>
    <source>
        <strain evidence="1 2">NBRC 3747</strain>
    </source>
</reference>